<dbReference type="PIRSF" id="PIRSF000294">
    <property type="entry name" value="Cytochrome-c_peroxidase"/>
    <property type="match status" value="1"/>
</dbReference>
<dbReference type="GO" id="GO:0004601">
    <property type="term" value="F:peroxidase activity"/>
    <property type="evidence" value="ECO:0007669"/>
    <property type="project" value="UniProtKB-KW"/>
</dbReference>
<evidence type="ECO:0000256" key="2">
    <source>
        <dbReference type="ARBA" id="ARBA00022617"/>
    </source>
</evidence>
<keyword evidence="2 8" id="KW-0349">Heme</keyword>
<evidence type="ECO:0000256" key="6">
    <source>
        <dbReference type="ARBA" id="ARBA00023002"/>
    </source>
</evidence>
<dbReference type="Proteomes" id="UP001596013">
    <property type="component" value="Unassembled WGS sequence"/>
</dbReference>
<dbReference type="RefSeq" id="WP_377302893.1">
    <property type="nucleotide sequence ID" value="NZ_JBHSMK010000003.1"/>
</dbReference>
<evidence type="ECO:0000256" key="7">
    <source>
        <dbReference type="ARBA" id="ARBA00023004"/>
    </source>
</evidence>
<dbReference type="PANTHER" id="PTHR30600">
    <property type="entry name" value="CYTOCHROME C PEROXIDASE-RELATED"/>
    <property type="match status" value="1"/>
</dbReference>
<keyword evidence="5" id="KW-0574">Periplasm</keyword>
<keyword evidence="11" id="KW-1185">Reference proteome</keyword>
<evidence type="ECO:0000256" key="8">
    <source>
        <dbReference type="PROSITE-ProRule" id="PRU00433"/>
    </source>
</evidence>
<name>A0ABW0JJS8_9GAMM</name>
<dbReference type="InterPro" id="IPR051395">
    <property type="entry name" value="Cytochrome_c_Peroxidase/MauG"/>
</dbReference>
<evidence type="ECO:0000259" key="9">
    <source>
        <dbReference type="PROSITE" id="PS51007"/>
    </source>
</evidence>
<keyword evidence="10" id="KW-0575">Peroxidase</keyword>
<keyword evidence="3 8" id="KW-0479">Metal-binding</keyword>
<feature type="domain" description="Cytochrome c" evidence="9">
    <location>
        <begin position="64"/>
        <end position="202"/>
    </location>
</feature>
<evidence type="ECO:0000313" key="10">
    <source>
        <dbReference type="EMBL" id="MFC5435990.1"/>
    </source>
</evidence>
<dbReference type="EMBL" id="JBHSMK010000003">
    <property type="protein sequence ID" value="MFC5435990.1"/>
    <property type="molecule type" value="Genomic_DNA"/>
</dbReference>
<dbReference type="SUPFAM" id="SSF46626">
    <property type="entry name" value="Cytochrome c"/>
    <property type="match status" value="2"/>
</dbReference>
<evidence type="ECO:0000256" key="3">
    <source>
        <dbReference type="ARBA" id="ARBA00022723"/>
    </source>
</evidence>
<evidence type="ECO:0000313" key="11">
    <source>
        <dbReference type="Proteomes" id="UP001596013"/>
    </source>
</evidence>
<proteinExistence type="predicted"/>
<dbReference type="InterPro" id="IPR036909">
    <property type="entry name" value="Cyt_c-like_dom_sf"/>
</dbReference>
<protein>
    <submittedName>
        <fullName evidence="10">Cytochrome-c peroxidase</fullName>
    </submittedName>
</protein>
<dbReference type="Gene3D" id="1.10.760.10">
    <property type="entry name" value="Cytochrome c-like domain"/>
    <property type="match status" value="2"/>
</dbReference>
<sequence length="372" mass="40231">MSLTGLERLHAATVRVKMPVQIFQWCARQWPFVILALGVPLAGSTNAVPPKAQAAVQTPSAPSSLMALGQELFNDTRLSSDGTVSCASCHIPAKNFSDGRRVAIGVGGRAGTRNTPSLSSSSLSAGSTFFWDGRRNRLDQAVMDPFTNPVEMGLDDPRILLDKMGQIPVYRNYFKDAAPRDGGSQELAEIALALSAYVQSVDRPISPFDRYASGRDPTALSAQSQRGLAIFSNKGRCSQCHLLNGTSALTDHTFHRTGVGFSDVQYDLPKLTSGVIERSLHGAVLGNRVATHAEEAQLGRFNVTHEVSDIAKFRTPSLRGVALTAPYMHDGSVKTLGEAIDREVYYRSLDSGRPVGLTIEERNDLLAFLKTL</sequence>
<comment type="subcellular location">
    <subcellularLocation>
        <location evidence="1">Periplasm</location>
    </subcellularLocation>
</comment>
<gene>
    <name evidence="10" type="ORF">ACFPME_05435</name>
</gene>
<evidence type="ECO:0000256" key="5">
    <source>
        <dbReference type="ARBA" id="ARBA00022764"/>
    </source>
</evidence>
<dbReference type="InterPro" id="IPR026259">
    <property type="entry name" value="MauG/Cytc_peroxidase"/>
</dbReference>
<organism evidence="10 11">
    <name type="scientific">Rhodanobacter umsongensis</name>
    <dbReference type="NCBI Taxonomy" id="633153"/>
    <lineage>
        <taxon>Bacteria</taxon>
        <taxon>Pseudomonadati</taxon>
        <taxon>Pseudomonadota</taxon>
        <taxon>Gammaproteobacteria</taxon>
        <taxon>Lysobacterales</taxon>
        <taxon>Rhodanobacteraceae</taxon>
        <taxon>Rhodanobacter</taxon>
    </lineage>
</organism>
<accession>A0ABW0JJS8</accession>
<feature type="domain" description="Cytochrome c" evidence="9">
    <location>
        <begin position="222"/>
        <end position="372"/>
    </location>
</feature>
<dbReference type="InterPro" id="IPR004852">
    <property type="entry name" value="Di-haem_cyt_c_peroxidsae"/>
</dbReference>
<comment type="caution">
    <text evidence="10">The sequence shown here is derived from an EMBL/GenBank/DDBJ whole genome shotgun (WGS) entry which is preliminary data.</text>
</comment>
<dbReference type="PROSITE" id="PS51007">
    <property type="entry name" value="CYTC"/>
    <property type="match status" value="2"/>
</dbReference>
<keyword evidence="6" id="KW-0560">Oxidoreductase</keyword>
<evidence type="ECO:0000256" key="4">
    <source>
        <dbReference type="ARBA" id="ARBA00022729"/>
    </source>
</evidence>
<reference evidence="11" key="1">
    <citation type="journal article" date="2019" name="Int. J. Syst. Evol. Microbiol.">
        <title>The Global Catalogue of Microorganisms (GCM) 10K type strain sequencing project: providing services to taxonomists for standard genome sequencing and annotation.</title>
        <authorList>
            <consortium name="The Broad Institute Genomics Platform"/>
            <consortium name="The Broad Institute Genome Sequencing Center for Infectious Disease"/>
            <person name="Wu L."/>
            <person name="Ma J."/>
        </authorList>
    </citation>
    <scope>NUCLEOTIDE SEQUENCE [LARGE SCALE GENOMIC DNA]</scope>
    <source>
        <strain evidence="11">JCM 17130</strain>
    </source>
</reference>
<keyword evidence="4" id="KW-0732">Signal</keyword>
<keyword evidence="7 8" id="KW-0408">Iron</keyword>
<dbReference type="InterPro" id="IPR009056">
    <property type="entry name" value="Cyt_c-like_dom"/>
</dbReference>
<evidence type="ECO:0000256" key="1">
    <source>
        <dbReference type="ARBA" id="ARBA00004418"/>
    </source>
</evidence>
<dbReference type="Pfam" id="PF03150">
    <property type="entry name" value="CCP_MauG"/>
    <property type="match status" value="1"/>
</dbReference>